<protein>
    <recommendedName>
        <fullName evidence="1">AbiJ-NTD3 domain-containing protein</fullName>
    </recommendedName>
</protein>
<reference evidence="2 3" key="1">
    <citation type="submission" date="2018-08" db="EMBL/GenBank/DDBJ databases">
        <title>A genome reference for cultivated species of the human gut microbiota.</title>
        <authorList>
            <person name="Zou Y."/>
            <person name="Xue W."/>
            <person name="Luo G."/>
        </authorList>
    </citation>
    <scope>NUCLEOTIDE SEQUENCE [LARGE SCALE GENOMIC DNA]</scope>
    <source>
        <strain evidence="2 3">AF36-11AT</strain>
    </source>
</reference>
<comment type="caution">
    <text evidence="2">The sequence shown here is derived from an EMBL/GenBank/DDBJ whole genome shotgun (WGS) entry which is preliminary data.</text>
</comment>
<feature type="domain" description="AbiJ-NTD3" evidence="1">
    <location>
        <begin position="3"/>
        <end position="156"/>
    </location>
</feature>
<organism evidence="2 3">
    <name type="scientific">Faecalibacterium prausnitzii</name>
    <dbReference type="NCBI Taxonomy" id="853"/>
    <lineage>
        <taxon>Bacteria</taxon>
        <taxon>Bacillati</taxon>
        <taxon>Bacillota</taxon>
        <taxon>Clostridia</taxon>
        <taxon>Eubacteriales</taxon>
        <taxon>Oscillospiraceae</taxon>
        <taxon>Faecalibacterium</taxon>
    </lineage>
</organism>
<gene>
    <name evidence="2" type="ORF">DWZ89_00085</name>
</gene>
<evidence type="ECO:0000259" key="1">
    <source>
        <dbReference type="Pfam" id="PF18860"/>
    </source>
</evidence>
<dbReference type="AlphaFoldDB" id="A0A3E2TDJ5"/>
<dbReference type="Pfam" id="PF18860">
    <property type="entry name" value="AbiJ_NTD3"/>
    <property type="match status" value="1"/>
</dbReference>
<proteinExistence type="predicted"/>
<dbReference type="EMBL" id="QVEQ01000001">
    <property type="protein sequence ID" value="RGB73240.1"/>
    <property type="molecule type" value="Genomic_DNA"/>
</dbReference>
<evidence type="ECO:0000313" key="3">
    <source>
        <dbReference type="Proteomes" id="UP000261140"/>
    </source>
</evidence>
<dbReference type="Proteomes" id="UP000261140">
    <property type="component" value="Unassembled WGS sequence"/>
</dbReference>
<sequence length="435" mass="51720">MKRISEITRRDVFNLFLYGIDKNTDFGTELLHYNYSGKLSELDFLKRIYNLEQLPSYDGRYLNAEGDIWQHTVNNDDYQKGWAFDDERFKLSNGDDEIFLKFLCAVFHPAVREERGCWQECLISVNELLRMDGYELYPSGKISGRDIYNWREYNDNEIDVFVPFSQRNEKAIRAHSLKLYICMKARNQICALFEKYNDVYRETNETGFQYDVTTEEYVFRDISCFYEPRCYNRSSKYVRTRDMKQFILHNSPFCVFDAIELYFRYNADNNYSKEMNALLVRQAIGYQLIQGKLKCTVETSLSENTIAAIPEKGLKELVTDAENYYRDGNKQIAVEKLWDAFERLKTYYSPKLDKKNSANKVVETMSHKEPHFQKLYEDEFKVLTEIGNGFRIRHHETTQTDITDDRQYDYFYQRCHALISTAILYLEESVKSEAE</sequence>
<dbReference type="RefSeq" id="WP_117503786.1">
    <property type="nucleotide sequence ID" value="NZ_JAHQYW010000045.1"/>
</dbReference>
<name>A0A3E2TDJ5_9FIRM</name>
<dbReference type="InterPro" id="IPR041427">
    <property type="entry name" value="AbiJ-NTD3"/>
</dbReference>
<accession>A0A3E2TDJ5</accession>
<evidence type="ECO:0000313" key="2">
    <source>
        <dbReference type="EMBL" id="RGB73240.1"/>
    </source>
</evidence>